<dbReference type="OrthoDB" id="3219467at2759"/>
<reference evidence="3" key="1">
    <citation type="submission" date="2020-05" db="EMBL/GenBank/DDBJ databases">
        <title>Mycena genomes resolve the evolution of fungal bioluminescence.</title>
        <authorList>
            <person name="Tsai I.J."/>
        </authorList>
    </citation>
    <scope>NUCLEOTIDE SEQUENCE</scope>
    <source>
        <strain evidence="3">110903Hualien_Pintung</strain>
    </source>
</reference>
<accession>A0A8H6S765</accession>
<comment type="caution">
    <text evidence="3">The sequence shown here is derived from an EMBL/GenBank/DDBJ whole genome shotgun (WGS) entry which is preliminary data.</text>
</comment>
<dbReference type="Proteomes" id="UP000613580">
    <property type="component" value="Unassembled WGS sequence"/>
</dbReference>
<evidence type="ECO:0000256" key="1">
    <source>
        <dbReference type="SAM" id="Coils"/>
    </source>
</evidence>
<name>A0A8H6S765_MYCCL</name>
<gene>
    <name evidence="3" type="ORF">HMN09_01142300</name>
</gene>
<keyword evidence="4" id="KW-1185">Reference proteome</keyword>
<feature type="coiled-coil region" evidence="1">
    <location>
        <begin position="1017"/>
        <end position="1073"/>
    </location>
</feature>
<evidence type="ECO:0000313" key="3">
    <source>
        <dbReference type="EMBL" id="KAF7294139.1"/>
    </source>
</evidence>
<sequence length="1381" mass="144962">MSTSTNDVHQAAWEAASGPATSAVVHAAVVTSPSVCTEPPTFTSLAAPSIPSAEPTPPEATDSSTTAPKNFLLSGKIANLFGVAGSKLEADFYSYHGDLPAGLSLPSGVTTPIYQLATLKDDLKLSTILPKLVGTAFDHIPLKNVVFTYQNCEMDPSKPPGFYVNADLVFDESFGSVHTALATVLGIPNPILHIQGSLGSSQSFNDPLQISGFSLSGTFADVVLKPCSELTLSAIGVELIGYEGIRYDSSGTPSGGMCYGFSVFGSMNVGLDQALDLMFELTDIGGQFSFKATQLDDWQGAFGVKGLDLSGLSFYTALDPSAPLKDFSFSVSATLALDEMTASFDGSYNSDKTFSVSATMVDFGTAGLSAFYSQLHGSVLSLPKVSISIGTATLDIASAGVFSLNLQDVSVEQYAGVDATVDFSSAGVEIKTDLTGTAGGSGKQTLTFGEVEIEKAYIQLSLASGSSGQSSAIIGGELHWEAFTFDAGVHIYRAPAQQKPGAAAQPGQADTLQWTVFADFVTDANASQGLALAAIVPELKGSFLGDITLEDAAFIVASQDDPDFGSFNTTNFPAKQGIQVCAKLGMIKALSELMRVTDPPQLILSAGWSKADGFELDVLLPAPMTINLGRGIVTDPFTLQIRTGSANTTVVPPPPTLLLNAGVKIPTSGNPEPLHFTLALAFNALVGSATGQLEGYWTNPFGLSPHVRIGPEVALTIGVVPETMTISPFGFAGGLQVGNVNIQVAFEVSEIPSQELLYAEVQNFDITDVVLLARDFGIPIPVNAVPDFMVFRDIKFYMCPAGTTIGSIVYPRGTSFSADMLIFGQDAQVNVQIDQSNVNASASLDNLALGPLHVTGIDGPKATAQVQLGPQTQAGSFQGKLTLFELEVVIDLQFEFKPDPMFHFHFLLQFTPHLTFTVDANQIGAMANIHDMSHLDFTLVAVMQQDILDYVAQAVNSQFAQAIKAEQADIAAQQAKVDAAKKVVDDAVKAKQAVVDAAYKQWKDKSDAVNAQFKATTDAYDARVKQLQDQVDAATAKYKKDLADAQQRVTNANASRASQMKAAQEKLEKAKKDCADGIAGGEEEVGRCDEGYEFAVWKKIDDAQKKVDGIQKQINDVDGKIDHLNHLKGIHKIEKAGLPALYTAKGTLVASMKVPQGVLDAAKAVLQSQNYLAAKGAMAAAQGALEAAQKAGQAGIDAAQGSVTATDKATQGVVTAAGASLAQVGKVGPAAIKAASDSLDAYKKASVATLNAAKASVDAVAKGSEWVAYQTALTGLNAAKLSTHDLDLANGALEVVKKGGAGILKASDYVASHALTLIDIHYMRLDGEFGKAAGGAEFAVTMQGSAAGKAFSLNLTYDPRKTVDFITNTFHKLVDEVSSKL</sequence>
<protein>
    <submittedName>
        <fullName evidence="3">FAD-binding PCMH-type domain-containing protein</fullName>
    </submittedName>
</protein>
<proteinExistence type="predicted"/>
<evidence type="ECO:0000313" key="4">
    <source>
        <dbReference type="Proteomes" id="UP000613580"/>
    </source>
</evidence>
<keyword evidence="1" id="KW-0175">Coiled coil</keyword>
<organism evidence="3 4">
    <name type="scientific">Mycena chlorophos</name>
    <name type="common">Agaric fungus</name>
    <name type="synonym">Agaricus chlorophos</name>
    <dbReference type="NCBI Taxonomy" id="658473"/>
    <lineage>
        <taxon>Eukaryota</taxon>
        <taxon>Fungi</taxon>
        <taxon>Dikarya</taxon>
        <taxon>Basidiomycota</taxon>
        <taxon>Agaricomycotina</taxon>
        <taxon>Agaricomycetes</taxon>
        <taxon>Agaricomycetidae</taxon>
        <taxon>Agaricales</taxon>
        <taxon>Marasmiineae</taxon>
        <taxon>Mycenaceae</taxon>
        <taxon>Mycena</taxon>
    </lineage>
</organism>
<feature type="region of interest" description="Disordered" evidence="2">
    <location>
        <begin position="46"/>
        <end position="66"/>
    </location>
</feature>
<evidence type="ECO:0000256" key="2">
    <source>
        <dbReference type="SAM" id="MobiDB-lite"/>
    </source>
</evidence>
<dbReference type="EMBL" id="JACAZE010000019">
    <property type="protein sequence ID" value="KAF7294139.1"/>
    <property type="molecule type" value="Genomic_DNA"/>
</dbReference>